<dbReference type="SUPFAM" id="SSF46938">
    <property type="entry name" value="CRAL/TRIO N-terminal domain"/>
    <property type="match status" value="1"/>
</dbReference>
<proteinExistence type="predicted"/>
<dbReference type="Pfam" id="PF00650">
    <property type="entry name" value="CRAL_TRIO"/>
    <property type="match status" value="1"/>
</dbReference>
<name>A0A2G5CNU0_AQUCA</name>
<dbReference type="SMART" id="SM01100">
    <property type="entry name" value="CRAL_TRIO_N"/>
    <property type="match status" value="1"/>
</dbReference>
<feature type="domain" description="CRAL-TRIO" evidence="1">
    <location>
        <begin position="93"/>
        <end position="257"/>
    </location>
</feature>
<evidence type="ECO:0000313" key="2">
    <source>
        <dbReference type="EMBL" id="PIA32850.1"/>
    </source>
</evidence>
<evidence type="ECO:0000313" key="3">
    <source>
        <dbReference type="Proteomes" id="UP000230069"/>
    </source>
</evidence>
<dbReference type="InterPro" id="IPR036865">
    <property type="entry name" value="CRAL-TRIO_dom_sf"/>
</dbReference>
<dbReference type="PROSITE" id="PS50191">
    <property type="entry name" value="CRAL_TRIO"/>
    <property type="match status" value="1"/>
</dbReference>
<dbReference type="PANTHER" id="PTHR46277:SF3">
    <property type="entry name" value="BINDING PROTEIN, PUTATIVE-RELATED"/>
    <property type="match status" value="1"/>
</dbReference>
<dbReference type="InterPro" id="IPR001251">
    <property type="entry name" value="CRAL-TRIO_dom"/>
</dbReference>
<dbReference type="InParanoid" id="A0A2G5CNU0"/>
<dbReference type="PANTHER" id="PTHR46277">
    <property type="entry name" value="OS03G0850700 PROTEIN"/>
    <property type="match status" value="1"/>
</dbReference>
<dbReference type="Gene3D" id="3.40.525.10">
    <property type="entry name" value="CRAL-TRIO lipid binding domain"/>
    <property type="match status" value="1"/>
</dbReference>
<gene>
    <name evidence="2" type="ORF">AQUCO_04300049v1</name>
</gene>
<protein>
    <recommendedName>
        <fullName evidence="1">CRAL-TRIO domain-containing protein</fullName>
    </recommendedName>
</protein>
<dbReference type="SMART" id="SM00516">
    <property type="entry name" value="SEC14"/>
    <property type="match status" value="1"/>
</dbReference>
<organism evidence="2 3">
    <name type="scientific">Aquilegia coerulea</name>
    <name type="common">Rocky mountain columbine</name>
    <dbReference type="NCBI Taxonomy" id="218851"/>
    <lineage>
        <taxon>Eukaryota</taxon>
        <taxon>Viridiplantae</taxon>
        <taxon>Streptophyta</taxon>
        <taxon>Embryophyta</taxon>
        <taxon>Tracheophyta</taxon>
        <taxon>Spermatophyta</taxon>
        <taxon>Magnoliopsida</taxon>
        <taxon>Ranunculales</taxon>
        <taxon>Ranunculaceae</taxon>
        <taxon>Thalictroideae</taxon>
        <taxon>Aquilegia</taxon>
    </lineage>
</organism>
<dbReference type="EMBL" id="KZ305060">
    <property type="protein sequence ID" value="PIA32850.1"/>
    <property type="molecule type" value="Genomic_DNA"/>
</dbReference>
<dbReference type="InterPro" id="IPR036273">
    <property type="entry name" value="CRAL/TRIO_N_dom_sf"/>
</dbReference>
<dbReference type="OrthoDB" id="1434354at2759"/>
<dbReference type="SUPFAM" id="SSF52087">
    <property type="entry name" value="CRAL/TRIO domain"/>
    <property type="match status" value="1"/>
</dbReference>
<evidence type="ECO:0000259" key="1">
    <source>
        <dbReference type="PROSITE" id="PS50191"/>
    </source>
</evidence>
<dbReference type="Proteomes" id="UP000230069">
    <property type="component" value="Unassembled WGS sequence"/>
</dbReference>
<dbReference type="InterPro" id="IPR011074">
    <property type="entry name" value="CRAL/TRIO_N_dom"/>
</dbReference>
<keyword evidence="3" id="KW-1185">Reference proteome</keyword>
<dbReference type="AlphaFoldDB" id="A0A2G5CNU0"/>
<sequence length="258" mass="29549">MESNSSTNSNGVEQVSIVEYDQEISLSEELEQYKLGLMRSSVEKKDPTSKGVDDMMLRRFLRARNLDVEKSSSLFLKYLKWRREFVPRGCISESEISKDLAAKKLFLHGVDKDGRPIAVFLVGKHFPNKGKGGVDEFKRFVVYFLDKACSSMERGQEKFLIIADLQGWGYSNFDLRGYIGAISILQDCYPERLGRLLLVHVPYIFMAAWKMIYPFIDTNTRKKIAFVDNKKLSSTLLQYIDDSQIPEIYGGKLPLVSI</sequence>
<accession>A0A2G5CNU0</accession>
<reference evidence="2 3" key="1">
    <citation type="submission" date="2017-09" db="EMBL/GenBank/DDBJ databases">
        <title>WGS assembly of Aquilegia coerulea Goldsmith.</title>
        <authorList>
            <person name="Hodges S."/>
            <person name="Kramer E."/>
            <person name="Nordborg M."/>
            <person name="Tomkins J."/>
            <person name="Borevitz J."/>
            <person name="Derieg N."/>
            <person name="Yan J."/>
            <person name="Mihaltcheva S."/>
            <person name="Hayes R.D."/>
            <person name="Rokhsar D."/>
        </authorList>
    </citation>
    <scope>NUCLEOTIDE SEQUENCE [LARGE SCALE GENOMIC DNA]</scope>
    <source>
        <strain evidence="3">cv. Goldsmith</strain>
    </source>
</reference>
<dbReference type="CDD" id="cd00170">
    <property type="entry name" value="SEC14"/>
    <property type="match status" value="1"/>
</dbReference>